<dbReference type="SUPFAM" id="SSF53187">
    <property type="entry name" value="Zn-dependent exopeptidases"/>
    <property type="match status" value="1"/>
</dbReference>
<sequence>MGALPPNPRSISGQKKGSAVALNSERFVADLHILRTFGASGVGKGVVRPAYSEADMAARDWLASRMAEAGLEPRFDVMGNLFGVAEGPSLLLGSHSDSQPQGGWLDGALGVVAALEVARASVEAGGPAISVVSFQDEEGRYGVTTGSNVWTGGLSLADADALVDHDGVALGEARRVVGDRVGAPVDPAQFTAFVELHIEQGATLDTAGAQIGVVTDIVGIRDRVITLTGQQNHAGTTAMALRRDAFQGLVAFSGRLNERLRNVVTPSSVWTIGHVAVAPNASSIVPGQVRFSMQWRDGDADRLARMEAVIEETLAEVAAEMNLGVEQGPLLGLEPVAMDGHLRACLEAGAEAVAPGKWRRMPSGALHDATNVARVMPVAMLFVPSIGGISHAFEEDTDEADLVAGLRVLAHAAGLQALA</sequence>
<evidence type="ECO:0000256" key="1">
    <source>
        <dbReference type="ARBA" id="ARBA00001936"/>
    </source>
</evidence>
<dbReference type="Pfam" id="PF01546">
    <property type="entry name" value="Peptidase_M20"/>
    <property type="match status" value="1"/>
</dbReference>
<dbReference type="SUPFAM" id="SSF55031">
    <property type="entry name" value="Bacterial exopeptidase dimerisation domain"/>
    <property type="match status" value="1"/>
</dbReference>
<dbReference type="Proteomes" id="UP000186336">
    <property type="component" value="Chromosome"/>
</dbReference>
<keyword evidence="6" id="KW-0464">Manganese</keyword>
<keyword evidence="4 7" id="KW-0479">Metal-binding</keyword>
<dbReference type="KEGG" id="tom:BWR18_18265"/>
<dbReference type="InterPro" id="IPR002933">
    <property type="entry name" value="Peptidase_M20"/>
</dbReference>
<gene>
    <name evidence="8" type="ORF">BWR18_18265</name>
</gene>
<evidence type="ECO:0000256" key="3">
    <source>
        <dbReference type="ARBA" id="ARBA00011738"/>
    </source>
</evidence>
<dbReference type="AlphaFoldDB" id="A0A1P8MZ95"/>
<evidence type="ECO:0000313" key="9">
    <source>
        <dbReference type="Proteomes" id="UP000186336"/>
    </source>
</evidence>
<organism evidence="8 9">
    <name type="scientific">Tateyamaria omphalii</name>
    <dbReference type="NCBI Taxonomy" id="299262"/>
    <lineage>
        <taxon>Bacteria</taxon>
        <taxon>Pseudomonadati</taxon>
        <taxon>Pseudomonadota</taxon>
        <taxon>Alphaproteobacteria</taxon>
        <taxon>Rhodobacterales</taxon>
        <taxon>Roseobacteraceae</taxon>
        <taxon>Tateyamaria</taxon>
    </lineage>
</organism>
<accession>A0A1P8MZ95</accession>
<evidence type="ECO:0000313" key="8">
    <source>
        <dbReference type="EMBL" id="APX13410.1"/>
    </source>
</evidence>
<evidence type="ECO:0000256" key="6">
    <source>
        <dbReference type="ARBA" id="ARBA00023211"/>
    </source>
</evidence>
<dbReference type="Gene3D" id="3.30.70.360">
    <property type="match status" value="1"/>
</dbReference>
<keyword evidence="7" id="KW-0862">Zinc</keyword>
<protein>
    <submittedName>
        <fullName evidence="8">Zn-dependent hydrolase</fullName>
    </submittedName>
</protein>
<evidence type="ECO:0000256" key="7">
    <source>
        <dbReference type="PIRSR" id="PIRSR001235-1"/>
    </source>
</evidence>
<dbReference type="Gene3D" id="3.40.630.10">
    <property type="entry name" value="Zn peptidases"/>
    <property type="match status" value="1"/>
</dbReference>
<name>A0A1P8MZ95_9RHOB</name>
<comment type="subunit">
    <text evidence="3">Homodimer.</text>
</comment>
<dbReference type="PIRSF" id="PIRSF001235">
    <property type="entry name" value="Amidase_carbamoylase"/>
    <property type="match status" value="1"/>
</dbReference>
<feature type="binding site" evidence="7">
    <location>
        <position position="95"/>
    </location>
    <ligand>
        <name>Zn(2+)</name>
        <dbReference type="ChEBI" id="CHEBI:29105"/>
        <label>1</label>
    </ligand>
</feature>
<dbReference type="EMBL" id="CP019312">
    <property type="protein sequence ID" value="APX13410.1"/>
    <property type="molecule type" value="Genomic_DNA"/>
</dbReference>
<comment type="similarity">
    <text evidence="2">Belongs to the peptidase M20 family.</text>
</comment>
<comment type="cofactor">
    <cofactor evidence="7">
        <name>Zn(2+)</name>
        <dbReference type="ChEBI" id="CHEBI:29105"/>
    </cofactor>
    <text evidence="7">Binds 2 Zn(2+) ions per subunit.</text>
</comment>
<keyword evidence="5 8" id="KW-0378">Hydrolase</keyword>
<dbReference type="InterPro" id="IPR010158">
    <property type="entry name" value="Amidase_Cbmase"/>
</dbReference>
<feature type="binding site" evidence="7">
    <location>
        <position position="138"/>
    </location>
    <ligand>
        <name>Zn(2+)</name>
        <dbReference type="ChEBI" id="CHEBI:29105"/>
        <label>2</label>
    </ligand>
</feature>
<feature type="binding site" evidence="7">
    <location>
        <position position="197"/>
    </location>
    <ligand>
        <name>Zn(2+)</name>
        <dbReference type="ChEBI" id="CHEBI:29105"/>
        <label>1</label>
    </ligand>
</feature>
<keyword evidence="9" id="KW-1185">Reference proteome</keyword>
<feature type="binding site" evidence="7">
    <location>
        <position position="106"/>
    </location>
    <ligand>
        <name>Zn(2+)</name>
        <dbReference type="ChEBI" id="CHEBI:29105"/>
        <label>1</label>
    </ligand>
</feature>
<dbReference type="STRING" id="299262.BWR18_18265"/>
<dbReference type="InterPro" id="IPR036264">
    <property type="entry name" value="Bact_exopeptidase_dim_dom"/>
</dbReference>
<dbReference type="GO" id="GO:0016813">
    <property type="term" value="F:hydrolase activity, acting on carbon-nitrogen (but not peptide) bonds, in linear amidines"/>
    <property type="evidence" value="ECO:0007669"/>
    <property type="project" value="InterPro"/>
</dbReference>
<dbReference type="PANTHER" id="PTHR32494:SF19">
    <property type="entry name" value="ALLANTOATE DEIMINASE-RELATED"/>
    <property type="match status" value="1"/>
</dbReference>
<feature type="binding site" evidence="7">
    <location>
        <position position="106"/>
    </location>
    <ligand>
        <name>Zn(2+)</name>
        <dbReference type="ChEBI" id="CHEBI:29105"/>
        <label>2</label>
    </ligand>
</feature>
<dbReference type="PANTHER" id="PTHR32494">
    <property type="entry name" value="ALLANTOATE DEIMINASE-RELATED"/>
    <property type="match status" value="1"/>
</dbReference>
<dbReference type="NCBIfam" id="TIGR01879">
    <property type="entry name" value="hydantase"/>
    <property type="match status" value="1"/>
</dbReference>
<dbReference type="GO" id="GO:0046872">
    <property type="term" value="F:metal ion binding"/>
    <property type="evidence" value="ECO:0007669"/>
    <property type="project" value="UniProtKB-KW"/>
</dbReference>
<proteinExistence type="inferred from homology"/>
<evidence type="ECO:0000256" key="2">
    <source>
        <dbReference type="ARBA" id="ARBA00006153"/>
    </source>
</evidence>
<feature type="binding site" evidence="7">
    <location>
        <position position="391"/>
    </location>
    <ligand>
        <name>Zn(2+)</name>
        <dbReference type="ChEBI" id="CHEBI:29105"/>
        <label>2</label>
    </ligand>
</feature>
<reference evidence="8 9" key="1">
    <citation type="submission" date="2017-01" db="EMBL/GenBank/DDBJ databases">
        <title>Complete genome of Tateyamaria omphalii DOK1-4 isolated from seawater in Dokdo.</title>
        <authorList>
            <person name="Kim J.H."/>
            <person name="Chi W.-J."/>
        </authorList>
    </citation>
    <scope>NUCLEOTIDE SEQUENCE [LARGE SCALE GENOMIC DNA]</scope>
    <source>
        <strain evidence="8 9">DOK1-4</strain>
    </source>
</reference>
<evidence type="ECO:0000256" key="5">
    <source>
        <dbReference type="ARBA" id="ARBA00022801"/>
    </source>
</evidence>
<dbReference type="CDD" id="cd03884">
    <property type="entry name" value="M20_bAS"/>
    <property type="match status" value="1"/>
</dbReference>
<evidence type="ECO:0000256" key="4">
    <source>
        <dbReference type="ARBA" id="ARBA00022723"/>
    </source>
</evidence>
<dbReference type="OrthoDB" id="9808195at2"/>
<comment type="cofactor">
    <cofactor evidence="1">
        <name>Mn(2+)</name>
        <dbReference type="ChEBI" id="CHEBI:29035"/>
    </cofactor>
</comment>